<dbReference type="RefSeq" id="WP_059075320.1">
    <property type="nucleotide sequence ID" value="NZ_JABAFG010000008.1"/>
</dbReference>
<sequence>MTIGLFWSRYELELHEKNLREIDAKYTFLIHYEMWNWLIAKIPEKVQIQILRGHNHGEGSWSCRQWVEHMLDWLKENKPADIYNAVLDKIAIVRSQPVEEAERHAARTLSDDELAEMQAAGYFKSVPPRTRNE</sequence>
<evidence type="ECO:0000313" key="2">
    <source>
        <dbReference type="Proteomes" id="UP000591071"/>
    </source>
</evidence>
<dbReference type="Proteomes" id="UP000591071">
    <property type="component" value="Unassembled WGS sequence"/>
</dbReference>
<protein>
    <submittedName>
        <fullName evidence="1">Uncharacterized protein</fullName>
    </submittedName>
</protein>
<dbReference type="AlphaFoldDB" id="A0A848BSL5"/>
<proteinExistence type="predicted"/>
<organism evidence="1 2">
    <name type="scientific">Megasphaera hexanoica</name>
    <dbReference type="NCBI Taxonomy" id="1675036"/>
    <lineage>
        <taxon>Bacteria</taxon>
        <taxon>Bacillati</taxon>
        <taxon>Bacillota</taxon>
        <taxon>Negativicutes</taxon>
        <taxon>Veillonellales</taxon>
        <taxon>Veillonellaceae</taxon>
        <taxon>Megasphaera</taxon>
    </lineage>
</organism>
<name>A0A848BSL5_9FIRM</name>
<reference evidence="1 2" key="1">
    <citation type="submission" date="2020-04" db="EMBL/GenBank/DDBJ databases">
        <authorList>
            <person name="Hitch T.C.A."/>
            <person name="Wylensek D."/>
            <person name="Clavel T."/>
        </authorList>
    </citation>
    <scope>NUCLEOTIDE SEQUENCE [LARGE SCALE GENOMIC DNA]</scope>
    <source>
        <strain evidence="1 2">Oil-RF-744-FAT-WT-6-1</strain>
    </source>
</reference>
<dbReference type="EMBL" id="JABAFG010000008">
    <property type="protein sequence ID" value="NME28245.1"/>
    <property type="molecule type" value="Genomic_DNA"/>
</dbReference>
<evidence type="ECO:0000313" key="1">
    <source>
        <dbReference type="EMBL" id="NME28245.1"/>
    </source>
</evidence>
<comment type="caution">
    <text evidence="1">The sequence shown here is derived from an EMBL/GenBank/DDBJ whole genome shotgun (WGS) entry which is preliminary data.</text>
</comment>
<accession>A0A848BSL5</accession>
<gene>
    <name evidence="1" type="ORF">HF872_06365</name>
</gene>